<name>A0ABT5DLG2_9BACT</name>
<dbReference type="RefSeq" id="WP_272145167.1">
    <property type="nucleotide sequence ID" value="NZ_JAQNDM010000002.1"/>
</dbReference>
<dbReference type="Gene3D" id="3.40.50.720">
    <property type="entry name" value="NAD(P)-binding Rossmann-like Domain"/>
    <property type="match status" value="1"/>
</dbReference>
<feature type="domain" description="NmrA-like" evidence="3">
    <location>
        <begin position="5"/>
        <end position="250"/>
    </location>
</feature>
<sequence>MSNADKVIVVIGPTGQQGGATAKHLAASGWRVRALVRGPQSAKARVLADAGVELAPGDMGDRASLEAAMRGAYGVFSVQPSAGPAGPGVMWEDEARLGRNVADAAKAAGVKHLIYTSVGGAERNTGIGHFESKWKIEQYIRSLGVPATIIRPNAFMEILTWPDFGIPRGVLSFFSAPHSRLQLIAVDDIGRFVAFAFSDPETYVGKSIELAGDSLSGVRLAEAISRATNRSIPYAQIPGELLRQNPSLERLAVFASEDGGKADIAALRKLHPGLLTFDEWLARSGKALFQALLQ</sequence>
<dbReference type="EMBL" id="JAQNDM010000002">
    <property type="protein sequence ID" value="MDC0714506.1"/>
    <property type="molecule type" value="Genomic_DNA"/>
</dbReference>
<evidence type="ECO:0000259" key="3">
    <source>
        <dbReference type="Pfam" id="PF05368"/>
    </source>
</evidence>
<proteinExistence type="inferred from homology"/>
<evidence type="ECO:0000256" key="2">
    <source>
        <dbReference type="ARBA" id="ARBA00022857"/>
    </source>
</evidence>
<dbReference type="Gene3D" id="3.90.25.10">
    <property type="entry name" value="UDP-galactose 4-epimerase, domain 1"/>
    <property type="match status" value="1"/>
</dbReference>
<accession>A0ABT5DLG2</accession>
<dbReference type="Pfam" id="PF05368">
    <property type="entry name" value="NmrA"/>
    <property type="match status" value="1"/>
</dbReference>
<evidence type="ECO:0000313" key="5">
    <source>
        <dbReference type="Proteomes" id="UP001221838"/>
    </source>
</evidence>
<protein>
    <submittedName>
        <fullName evidence="4">NmrA/HSCARG family protein</fullName>
    </submittedName>
</protein>
<dbReference type="Proteomes" id="UP001221838">
    <property type="component" value="Unassembled WGS sequence"/>
</dbReference>
<evidence type="ECO:0000313" key="4">
    <source>
        <dbReference type="EMBL" id="MDC0714506.1"/>
    </source>
</evidence>
<comment type="caution">
    <text evidence="4">The sequence shown here is derived from an EMBL/GenBank/DDBJ whole genome shotgun (WGS) entry which is preliminary data.</text>
</comment>
<dbReference type="PANTHER" id="PTHR42748">
    <property type="entry name" value="NITROGEN METABOLITE REPRESSION PROTEIN NMRA FAMILY MEMBER"/>
    <property type="match status" value="1"/>
</dbReference>
<dbReference type="SUPFAM" id="SSF51735">
    <property type="entry name" value="NAD(P)-binding Rossmann-fold domains"/>
    <property type="match status" value="1"/>
</dbReference>
<dbReference type="InterPro" id="IPR008030">
    <property type="entry name" value="NmrA-like"/>
</dbReference>
<organism evidence="4 5">
    <name type="scientific">Stigmatella ashevillensis</name>
    <dbReference type="NCBI Taxonomy" id="2995309"/>
    <lineage>
        <taxon>Bacteria</taxon>
        <taxon>Pseudomonadati</taxon>
        <taxon>Myxococcota</taxon>
        <taxon>Myxococcia</taxon>
        <taxon>Myxococcales</taxon>
        <taxon>Cystobacterineae</taxon>
        <taxon>Archangiaceae</taxon>
        <taxon>Stigmatella</taxon>
    </lineage>
</organism>
<evidence type="ECO:0000256" key="1">
    <source>
        <dbReference type="ARBA" id="ARBA00006328"/>
    </source>
</evidence>
<keyword evidence="5" id="KW-1185">Reference proteome</keyword>
<keyword evidence="2" id="KW-0521">NADP</keyword>
<reference evidence="4 5" key="1">
    <citation type="submission" date="2022-11" db="EMBL/GenBank/DDBJ databases">
        <title>Minimal conservation of predation-associated metabolite biosynthetic gene clusters underscores biosynthetic potential of Myxococcota including descriptions for ten novel species: Archangium lansinium sp. nov., Myxococcus landrumus sp. nov., Nannocystis bai.</title>
        <authorList>
            <person name="Ahearne A."/>
            <person name="Stevens C."/>
            <person name="Dowd S."/>
        </authorList>
    </citation>
    <scope>NUCLEOTIDE SEQUENCE [LARGE SCALE GENOMIC DNA]</scope>
    <source>
        <strain evidence="4 5">NCWAL01</strain>
    </source>
</reference>
<dbReference type="InterPro" id="IPR036291">
    <property type="entry name" value="NAD(P)-bd_dom_sf"/>
</dbReference>
<dbReference type="InterPro" id="IPR051164">
    <property type="entry name" value="NmrA-like_oxidored"/>
</dbReference>
<dbReference type="CDD" id="cd05251">
    <property type="entry name" value="NmrA_like_SDR_a"/>
    <property type="match status" value="1"/>
</dbReference>
<comment type="similarity">
    <text evidence="1">Belongs to the NmrA-type oxidoreductase family.</text>
</comment>
<gene>
    <name evidence="4" type="ORF">POL68_39020</name>
</gene>
<dbReference type="PANTHER" id="PTHR42748:SF7">
    <property type="entry name" value="NMRA LIKE REDOX SENSOR 1-RELATED"/>
    <property type="match status" value="1"/>
</dbReference>